<dbReference type="Pfam" id="PF01613">
    <property type="entry name" value="Flavin_Reduct"/>
    <property type="match status" value="1"/>
</dbReference>
<dbReference type="PANTHER" id="PTHR30466">
    <property type="entry name" value="FLAVIN REDUCTASE"/>
    <property type="match status" value="1"/>
</dbReference>
<dbReference type="Gene3D" id="2.30.110.10">
    <property type="entry name" value="Electron Transport, Fmn-binding Protein, Chain A"/>
    <property type="match status" value="1"/>
</dbReference>
<dbReference type="RefSeq" id="WP_189997341.1">
    <property type="nucleotide sequence ID" value="NZ_BNCB01000014.1"/>
</dbReference>
<keyword evidence="4" id="KW-1185">Reference proteome</keyword>
<keyword evidence="1" id="KW-0560">Oxidoreductase</keyword>
<accession>A0ABQ3RHZ0</accession>
<evidence type="ECO:0000313" key="4">
    <source>
        <dbReference type="Proteomes" id="UP000646738"/>
    </source>
</evidence>
<gene>
    <name evidence="3" type="primary">actVB</name>
    <name evidence="3" type="ORF">Srubr_53190</name>
</gene>
<dbReference type="InterPro" id="IPR012349">
    <property type="entry name" value="Split_barrel_FMN-bd"/>
</dbReference>
<dbReference type="InterPro" id="IPR002563">
    <property type="entry name" value="Flavin_Rdtase-like_dom"/>
</dbReference>
<evidence type="ECO:0000313" key="3">
    <source>
        <dbReference type="EMBL" id="GHI55473.1"/>
    </source>
</evidence>
<dbReference type="SMART" id="SM00903">
    <property type="entry name" value="Flavin_Reduct"/>
    <property type="match status" value="1"/>
</dbReference>
<dbReference type="SUPFAM" id="SSF50475">
    <property type="entry name" value="FMN-binding split barrel"/>
    <property type="match status" value="1"/>
</dbReference>
<organism evidence="3 4">
    <name type="scientific">Streptomyces rubradiris</name>
    <name type="common">Streptomyces achromogenes subsp. rubradiris</name>
    <dbReference type="NCBI Taxonomy" id="285531"/>
    <lineage>
        <taxon>Bacteria</taxon>
        <taxon>Bacillati</taxon>
        <taxon>Actinomycetota</taxon>
        <taxon>Actinomycetes</taxon>
        <taxon>Kitasatosporales</taxon>
        <taxon>Streptomycetaceae</taxon>
        <taxon>Streptomyces</taxon>
    </lineage>
</organism>
<protein>
    <submittedName>
        <fullName evidence="3">Actinorhodin polyketide dimerase</fullName>
    </submittedName>
</protein>
<name>A0ABQ3RHZ0_STRRR</name>
<dbReference type="Proteomes" id="UP000646738">
    <property type="component" value="Unassembled WGS sequence"/>
</dbReference>
<dbReference type="InterPro" id="IPR050268">
    <property type="entry name" value="NADH-dep_flavin_reductase"/>
</dbReference>
<proteinExistence type="predicted"/>
<evidence type="ECO:0000259" key="2">
    <source>
        <dbReference type="SMART" id="SM00903"/>
    </source>
</evidence>
<comment type="caution">
    <text evidence="3">The sequence shown here is derived from an EMBL/GenBank/DDBJ whole genome shotgun (WGS) entry which is preliminary data.</text>
</comment>
<sequence>MTITERAGNETEALRDCLARWPSGVAVVTTMDRDGARRGFTATAFSSLSSSPPLVLVCLDRSADCSPAFDAAEAMAVHLLRDDQEQLAMRFATKGADKYAGLPSTPGLARVPLLDGVLARLECELVNRFDGGDHVILIGRVRRSEVFAGQPLIYCGRAFRSLPPAESPA</sequence>
<dbReference type="EMBL" id="BNEA01000015">
    <property type="protein sequence ID" value="GHI55473.1"/>
    <property type="molecule type" value="Genomic_DNA"/>
</dbReference>
<dbReference type="PANTHER" id="PTHR30466:SF1">
    <property type="entry name" value="FMN REDUCTASE (NADH) RUTF"/>
    <property type="match status" value="1"/>
</dbReference>
<feature type="domain" description="Flavin reductase like" evidence="2">
    <location>
        <begin position="18"/>
        <end position="161"/>
    </location>
</feature>
<reference evidence="4" key="1">
    <citation type="submission" date="2023-07" db="EMBL/GenBank/DDBJ databases">
        <title>Whole genome shotgun sequence of Streptomyces achromogenes subsp. rubradiris NBRC 14000.</title>
        <authorList>
            <person name="Komaki H."/>
            <person name="Tamura T."/>
        </authorList>
    </citation>
    <scope>NUCLEOTIDE SEQUENCE [LARGE SCALE GENOMIC DNA]</scope>
    <source>
        <strain evidence="4">NBRC 14000</strain>
    </source>
</reference>
<evidence type="ECO:0000256" key="1">
    <source>
        <dbReference type="ARBA" id="ARBA00023002"/>
    </source>
</evidence>